<feature type="chain" id="PRO_5040879730" evidence="1">
    <location>
        <begin position="23"/>
        <end position="169"/>
    </location>
</feature>
<proteinExistence type="predicted"/>
<comment type="caution">
    <text evidence="2">The sequence shown here is derived from an EMBL/GenBank/DDBJ whole genome shotgun (WGS) entry which is preliminary data.</text>
</comment>
<organism evidence="2 3">
    <name type="scientific">Desmophyllum pertusum</name>
    <dbReference type="NCBI Taxonomy" id="174260"/>
    <lineage>
        <taxon>Eukaryota</taxon>
        <taxon>Metazoa</taxon>
        <taxon>Cnidaria</taxon>
        <taxon>Anthozoa</taxon>
        <taxon>Hexacorallia</taxon>
        <taxon>Scleractinia</taxon>
        <taxon>Caryophylliina</taxon>
        <taxon>Caryophylliidae</taxon>
        <taxon>Desmophyllum</taxon>
    </lineage>
</organism>
<evidence type="ECO:0000313" key="3">
    <source>
        <dbReference type="Proteomes" id="UP001163046"/>
    </source>
</evidence>
<keyword evidence="3" id="KW-1185">Reference proteome</keyword>
<gene>
    <name evidence="2" type="ORF">OS493_032968</name>
</gene>
<accession>A0A9X0CCZ4</accession>
<reference evidence="2" key="1">
    <citation type="submission" date="2023-01" db="EMBL/GenBank/DDBJ databases">
        <title>Genome assembly of the deep-sea coral Lophelia pertusa.</title>
        <authorList>
            <person name="Herrera S."/>
            <person name="Cordes E."/>
        </authorList>
    </citation>
    <scope>NUCLEOTIDE SEQUENCE</scope>
    <source>
        <strain evidence="2">USNM1676648</strain>
        <tissue evidence="2">Polyp</tissue>
    </source>
</reference>
<dbReference type="GO" id="GO:0005634">
    <property type="term" value="C:nucleus"/>
    <property type="evidence" value="ECO:0007669"/>
    <property type="project" value="TreeGrafter"/>
</dbReference>
<dbReference type="Proteomes" id="UP001163046">
    <property type="component" value="Unassembled WGS sequence"/>
</dbReference>
<dbReference type="OrthoDB" id="5982952at2759"/>
<dbReference type="AlphaFoldDB" id="A0A9X0CCZ4"/>
<protein>
    <submittedName>
        <fullName evidence="2">Uncharacterized protein</fullName>
    </submittedName>
</protein>
<dbReference type="PANTHER" id="PTHR11264:SF8">
    <property type="entry name" value="URACIL-DNA GLYCOSYLASE-LIKE DOMAIN-CONTAINING PROTEIN"/>
    <property type="match status" value="1"/>
</dbReference>
<dbReference type="Gene3D" id="3.40.470.10">
    <property type="entry name" value="Uracil-DNA glycosylase-like domain"/>
    <property type="match status" value="1"/>
</dbReference>
<dbReference type="EMBL" id="MU827819">
    <property type="protein sequence ID" value="KAJ7322783.1"/>
    <property type="molecule type" value="Genomic_DNA"/>
</dbReference>
<dbReference type="InterPro" id="IPR002043">
    <property type="entry name" value="UDG_fam1"/>
</dbReference>
<keyword evidence="1" id="KW-0732">Signal</keyword>
<dbReference type="PANTHER" id="PTHR11264">
    <property type="entry name" value="URACIL-DNA GLYCOSYLASE"/>
    <property type="match status" value="1"/>
</dbReference>
<feature type="signal peptide" evidence="1">
    <location>
        <begin position="1"/>
        <end position="22"/>
    </location>
</feature>
<dbReference type="GO" id="GO:0097510">
    <property type="term" value="P:base-excision repair, AP site formation via deaminated base removal"/>
    <property type="evidence" value="ECO:0007669"/>
    <property type="project" value="TreeGrafter"/>
</dbReference>
<dbReference type="SUPFAM" id="SSF52141">
    <property type="entry name" value="Uracil-DNA glycosylase-like"/>
    <property type="match status" value="1"/>
</dbReference>
<dbReference type="GO" id="GO:0004844">
    <property type="term" value="F:uracil DNA N-glycosylase activity"/>
    <property type="evidence" value="ECO:0007669"/>
    <property type="project" value="InterPro"/>
</dbReference>
<dbReference type="InterPro" id="IPR036895">
    <property type="entry name" value="Uracil-DNA_glycosylase-like_sf"/>
</dbReference>
<sequence>MAKTTLVAMVILLALNENYIECMTIDCTSVTYDTINLDVFVAQCQPAAWADFFAKEEVQTDVKEISVVMAKSKQKNFEPAMPLMFRALEMVAPNQVKVVIIGQDPTPQAGKATGLAFSVDNPKTVGTVLNVLLEAALEGWPVNINNGNLESWANQGVLLLKHGIHMSTK</sequence>
<dbReference type="GO" id="GO:0005739">
    <property type="term" value="C:mitochondrion"/>
    <property type="evidence" value="ECO:0007669"/>
    <property type="project" value="TreeGrafter"/>
</dbReference>
<evidence type="ECO:0000256" key="1">
    <source>
        <dbReference type="SAM" id="SignalP"/>
    </source>
</evidence>
<name>A0A9X0CCZ4_9CNID</name>
<evidence type="ECO:0000313" key="2">
    <source>
        <dbReference type="EMBL" id="KAJ7322783.1"/>
    </source>
</evidence>